<dbReference type="GeneID" id="78083489"/>
<gene>
    <name evidence="6" type="ORF">HMPREF9456_02874</name>
</gene>
<dbReference type="Proteomes" id="UP000006420">
    <property type="component" value="Unassembled WGS sequence"/>
</dbReference>
<dbReference type="PANTHER" id="PTHR43140">
    <property type="entry name" value="TYPE-1 RESTRICTION ENZYME ECOKI SPECIFICITY PROTEIN"/>
    <property type="match status" value="1"/>
</dbReference>
<sequence>MKKYDSYKLSHIDFLDHIPSHWQEIRMRFLGYLYGGLTGKSADDFNQIGNIENKAFIPFTNIANNSKIDISKLQEVIITDGEKQNKAQKGDLFFLMSSENYEDVGKSAVLCDDVEDMYLNSFCKGFRVVAKNINSEFLNYQLSSSEIRHNLLTEANGFTRINLKIDKVNDLIVAIPTEHEQTAIASFLDRKTAEIDQLIADKKRLIELYEEEKAAIINQAVTKGIDSNVKMQDSGIEWLGEIPGHWEVRRFNSLFSFSRGLTITKENLQDEGIPCISYGEIHSKYSFEVNPEKDILKCVDKNYLISSEKSLLNHGDFVFADTSEDIKGSGNFTYLNSETRAFAGYHTIIANPIENFMHRYVAYFFDSLSFRNQIRCKVTGTKVYSITQSILKCTFILLPPIHEQNSIVQYIDAECSRINSKIEKTKKLIDLLTEYRTTLISEIVTGKIKVTD</sequence>
<dbReference type="PANTHER" id="PTHR43140:SF1">
    <property type="entry name" value="TYPE I RESTRICTION ENZYME ECOKI SPECIFICITY SUBUNIT"/>
    <property type="match status" value="1"/>
</dbReference>
<dbReference type="SUPFAM" id="SSF116734">
    <property type="entry name" value="DNA methylase specificity domain"/>
    <property type="match status" value="2"/>
</dbReference>
<evidence type="ECO:0000256" key="3">
    <source>
        <dbReference type="ARBA" id="ARBA00023125"/>
    </source>
</evidence>
<dbReference type="GO" id="GO:0003677">
    <property type="term" value="F:DNA binding"/>
    <property type="evidence" value="ECO:0007669"/>
    <property type="project" value="UniProtKB-KW"/>
</dbReference>
<dbReference type="InterPro" id="IPR051212">
    <property type="entry name" value="Type-I_RE_S_subunit"/>
</dbReference>
<dbReference type="EMBL" id="ADLW01000015">
    <property type="protein sequence ID" value="EGK05375.1"/>
    <property type="molecule type" value="Genomic_DNA"/>
</dbReference>
<dbReference type="eggNOG" id="COG0732">
    <property type="taxonomic scope" value="Bacteria"/>
</dbReference>
<evidence type="ECO:0000313" key="7">
    <source>
        <dbReference type="Proteomes" id="UP000006420"/>
    </source>
</evidence>
<organism evidence="6 7">
    <name type="scientific">Dysgonomonas mossii DSM 22836</name>
    <dbReference type="NCBI Taxonomy" id="742767"/>
    <lineage>
        <taxon>Bacteria</taxon>
        <taxon>Pseudomonadati</taxon>
        <taxon>Bacteroidota</taxon>
        <taxon>Bacteroidia</taxon>
        <taxon>Bacteroidales</taxon>
        <taxon>Dysgonomonadaceae</taxon>
        <taxon>Dysgonomonas</taxon>
    </lineage>
</organism>
<comment type="caution">
    <text evidence="6">The sequence shown here is derived from an EMBL/GenBank/DDBJ whole genome shotgun (WGS) entry which is preliminary data.</text>
</comment>
<dbReference type="STRING" id="742767.HMPREF9456_02874"/>
<dbReference type="HOGENOM" id="CLU_021095_1_2_10"/>
<keyword evidence="2" id="KW-0680">Restriction system</keyword>
<name>F8X3R5_9BACT</name>
<dbReference type="RefSeq" id="WP_006844238.1">
    <property type="nucleotide sequence ID" value="NZ_AQWJ01000008.1"/>
</dbReference>
<evidence type="ECO:0000256" key="4">
    <source>
        <dbReference type="SAM" id="Coils"/>
    </source>
</evidence>
<evidence type="ECO:0000256" key="2">
    <source>
        <dbReference type="ARBA" id="ARBA00022747"/>
    </source>
</evidence>
<dbReference type="GO" id="GO:0009307">
    <property type="term" value="P:DNA restriction-modification system"/>
    <property type="evidence" value="ECO:0007669"/>
    <property type="project" value="UniProtKB-KW"/>
</dbReference>
<dbReference type="AlphaFoldDB" id="F8X3R5"/>
<feature type="coiled-coil region" evidence="4">
    <location>
        <begin position="188"/>
        <end position="219"/>
    </location>
</feature>
<dbReference type="Gene3D" id="3.90.220.20">
    <property type="entry name" value="DNA methylase specificity domains"/>
    <property type="match status" value="2"/>
</dbReference>
<comment type="similarity">
    <text evidence="1">Belongs to the type-I restriction system S methylase family.</text>
</comment>
<keyword evidence="7" id="KW-1185">Reference proteome</keyword>
<feature type="domain" description="Type I restriction modification DNA specificity" evidence="5">
    <location>
        <begin position="50"/>
        <end position="207"/>
    </location>
</feature>
<dbReference type="Gene3D" id="1.10.287.1120">
    <property type="entry name" value="Bipartite methylase S protein"/>
    <property type="match status" value="1"/>
</dbReference>
<evidence type="ECO:0000259" key="5">
    <source>
        <dbReference type="Pfam" id="PF01420"/>
    </source>
</evidence>
<proteinExistence type="inferred from homology"/>
<evidence type="ECO:0000313" key="6">
    <source>
        <dbReference type="EMBL" id="EGK05375.1"/>
    </source>
</evidence>
<accession>F8X3R5</accession>
<reference evidence="6 7" key="1">
    <citation type="submission" date="2011-04" db="EMBL/GenBank/DDBJ databases">
        <title>The Genome Sequence of Dysgonomonas mossii DSM 22836.</title>
        <authorList>
            <consortium name="The Broad Institute Genome Sequencing Platform"/>
            <person name="Earl A."/>
            <person name="Ward D."/>
            <person name="Feldgarden M."/>
            <person name="Gevers D."/>
            <person name="Pudlo N."/>
            <person name="Martens E."/>
            <person name="Allen-Vercoe E."/>
            <person name="Young S.K."/>
            <person name="Zeng Q."/>
            <person name="Gargeya S."/>
            <person name="Fitzgerald M."/>
            <person name="Haas B."/>
            <person name="Abouelleil A."/>
            <person name="Alvarado L."/>
            <person name="Arachchi H.M."/>
            <person name="Berlin A."/>
            <person name="Brown A."/>
            <person name="Chapman S.B."/>
            <person name="Chen Z."/>
            <person name="Dunbar C."/>
            <person name="Freedman E."/>
            <person name="Gearin G."/>
            <person name="Gellesch M."/>
            <person name="Goldberg J."/>
            <person name="Griggs A."/>
            <person name="Gujja S."/>
            <person name="Heiman D."/>
            <person name="Howarth C."/>
            <person name="Larson L."/>
            <person name="Lui A."/>
            <person name="MacDonald P.J.P."/>
            <person name="Mehta T."/>
            <person name="Montmayeur A."/>
            <person name="Murphy C."/>
            <person name="Neiman D."/>
            <person name="Pearson M."/>
            <person name="Priest M."/>
            <person name="Roberts A."/>
            <person name="Saif S."/>
            <person name="Shea T."/>
            <person name="Shenoy N."/>
            <person name="Sisk P."/>
            <person name="Stolte C."/>
            <person name="Sykes S."/>
            <person name="Yandava C."/>
            <person name="Wortman J."/>
            <person name="Nusbaum C."/>
            <person name="Birren B."/>
        </authorList>
    </citation>
    <scope>NUCLEOTIDE SEQUENCE [LARGE SCALE GENOMIC DNA]</scope>
    <source>
        <strain evidence="6 7">DSM 22836</strain>
    </source>
</reference>
<dbReference type="InterPro" id="IPR000055">
    <property type="entry name" value="Restrct_endonuc_typeI_TRD"/>
</dbReference>
<evidence type="ECO:0000256" key="1">
    <source>
        <dbReference type="ARBA" id="ARBA00010923"/>
    </source>
</evidence>
<dbReference type="Pfam" id="PF01420">
    <property type="entry name" value="Methylase_S"/>
    <property type="match status" value="2"/>
</dbReference>
<keyword evidence="3" id="KW-0238">DNA-binding</keyword>
<feature type="domain" description="Type I restriction modification DNA specificity" evidence="5">
    <location>
        <begin position="244"/>
        <end position="416"/>
    </location>
</feature>
<keyword evidence="4" id="KW-0175">Coiled coil</keyword>
<dbReference type="InterPro" id="IPR044946">
    <property type="entry name" value="Restrct_endonuc_typeI_TRD_sf"/>
</dbReference>
<protein>
    <recommendedName>
        <fullName evidence="5">Type I restriction modification DNA specificity domain-containing protein</fullName>
    </recommendedName>
</protein>
<dbReference type="OrthoDB" id="667970at2"/>